<dbReference type="Gene3D" id="3.20.20.140">
    <property type="entry name" value="Metal-dependent hydrolases"/>
    <property type="match status" value="1"/>
</dbReference>
<dbReference type="EMBL" id="WLYK01000003">
    <property type="protein sequence ID" value="MTD14443.1"/>
    <property type="molecule type" value="Genomic_DNA"/>
</dbReference>
<proteinExistence type="predicted"/>
<keyword evidence="2" id="KW-1185">Reference proteome</keyword>
<dbReference type="InterPro" id="IPR032466">
    <property type="entry name" value="Metal_Hydrolase"/>
</dbReference>
<dbReference type="AlphaFoldDB" id="A0A7K1FMI2"/>
<comment type="caution">
    <text evidence="1">The sequence shown here is derived from an EMBL/GenBank/DDBJ whole genome shotgun (WGS) entry which is preliminary data.</text>
</comment>
<evidence type="ECO:0000313" key="2">
    <source>
        <dbReference type="Proteomes" id="UP000460221"/>
    </source>
</evidence>
<dbReference type="RefSeq" id="WP_154768472.1">
    <property type="nucleotide sequence ID" value="NZ_WLYK01000003.1"/>
</dbReference>
<keyword evidence="1" id="KW-0378">Hydrolase</keyword>
<gene>
    <name evidence="1" type="ORF">GIS00_10830</name>
</gene>
<protein>
    <submittedName>
        <fullName evidence="1">Amidohydrolase family protein</fullName>
    </submittedName>
</protein>
<sequence>MPASVVDIHQHLWPDSLVDLLRSRSTMPYLRGWSLSLPGEPVFEVTPTDHDVTARQALDADVALIGLSLSSPLGIEYLPTDEATPLIEAWHSGATALPDPFRTWAAVGLQDPDLDGLARTLADPAVIGLQVPATALGAPAAVEAIAPVLRVCELADRPVLVHPGPVPAGDRSDLPGWWPAVVDYPAQLTAAWWAWQAVGRSLLPDLRICFAAGAGLAPVHHERFTTRGGGPFRIDPLTFVEVSSYGPRAVDALVRVLGIDVIVHGTDRPYAGPVDLALGDAGMYAVRVTNPTRLLEGGQP</sequence>
<accession>A0A7K1FMI2</accession>
<evidence type="ECO:0000313" key="1">
    <source>
        <dbReference type="EMBL" id="MTD14443.1"/>
    </source>
</evidence>
<dbReference type="Proteomes" id="UP000460221">
    <property type="component" value="Unassembled WGS sequence"/>
</dbReference>
<dbReference type="GO" id="GO:0016787">
    <property type="term" value="F:hydrolase activity"/>
    <property type="evidence" value="ECO:0007669"/>
    <property type="project" value="UniProtKB-KW"/>
</dbReference>
<name>A0A7K1FMI2_9ACTN</name>
<organism evidence="1 2">
    <name type="scientific">Nakamurella alba</name>
    <dbReference type="NCBI Taxonomy" id="2665158"/>
    <lineage>
        <taxon>Bacteria</taxon>
        <taxon>Bacillati</taxon>
        <taxon>Actinomycetota</taxon>
        <taxon>Actinomycetes</taxon>
        <taxon>Nakamurellales</taxon>
        <taxon>Nakamurellaceae</taxon>
        <taxon>Nakamurella</taxon>
    </lineage>
</organism>
<reference evidence="1 2" key="1">
    <citation type="submission" date="2019-11" db="EMBL/GenBank/DDBJ databases">
        <authorList>
            <person name="Jiang L.-Q."/>
        </authorList>
    </citation>
    <scope>NUCLEOTIDE SEQUENCE [LARGE SCALE GENOMIC DNA]</scope>
    <source>
        <strain evidence="1 2">YIM 132087</strain>
    </source>
</reference>
<dbReference type="SUPFAM" id="SSF51556">
    <property type="entry name" value="Metallo-dependent hydrolases"/>
    <property type="match status" value="1"/>
</dbReference>